<dbReference type="Proteomes" id="UP001501047">
    <property type="component" value="Unassembled WGS sequence"/>
</dbReference>
<dbReference type="EMBL" id="BAAACI010000001">
    <property type="protein sequence ID" value="GAA0767117.1"/>
    <property type="molecule type" value="Genomic_DNA"/>
</dbReference>
<dbReference type="Pfam" id="PF01520">
    <property type="entry name" value="Amidase_3"/>
    <property type="match status" value="1"/>
</dbReference>
<dbReference type="InterPro" id="IPR002508">
    <property type="entry name" value="MurNAc-LAA_cat"/>
</dbReference>
<gene>
    <name evidence="3" type="ORF">GCM10008908_05770</name>
</gene>
<sequence>MADYIVCLDAGHGGSDPGASYGNLIEKNIVLVAALTCRNVLKEHGVQVILTRTTDTYVTLSQRAQIANNAIANYFVSIHCNAGGGDRGEVISSIYRGKGLELSNKIAAEMKAIGQDTVKQYDKKGDGGTDYYAVIRETNMDAVIVECAFLDNTTDNQIIDTIAEQEAFGVAIAKGILKHLGMITEVSKPTPEPVPTPPPTPSKKKIDSFIKVDNFSWVKNLEDFAGWLGTPIKNLYAYPSQGEILFRVSPVNRDYYSWVQNYKSSNGNYDFAGNGIAIDRVQMKLKGLNGYSIRYRVHLLGGYWIEWVKDDTDFAGIVGRTIDAIEVEII</sequence>
<evidence type="ECO:0000259" key="2">
    <source>
        <dbReference type="SMART" id="SM00646"/>
    </source>
</evidence>
<evidence type="ECO:0000313" key="4">
    <source>
        <dbReference type="Proteomes" id="UP001501047"/>
    </source>
</evidence>
<accession>A0ABP3VVI5</accession>
<feature type="domain" description="MurNAc-LAA" evidence="2">
    <location>
        <begin position="64"/>
        <end position="177"/>
    </location>
</feature>
<dbReference type="PANTHER" id="PTHR30404">
    <property type="entry name" value="N-ACETYLMURAMOYL-L-ALANINE AMIDASE"/>
    <property type="match status" value="1"/>
</dbReference>
<dbReference type="InterPro" id="IPR050695">
    <property type="entry name" value="N-acetylmuramoyl_amidase_3"/>
</dbReference>
<organism evidence="3 4">
    <name type="scientific">Clostridium subterminale</name>
    <dbReference type="NCBI Taxonomy" id="1550"/>
    <lineage>
        <taxon>Bacteria</taxon>
        <taxon>Bacillati</taxon>
        <taxon>Bacillota</taxon>
        <taxon>Clostridia</taxon>
        <taxon>Eubacteriales</taxon>
        <taxon>Clostridiaceae</taxon>
        <taxon>Clostridium</taxon>
    </lineage>
</organism>
<evidence type="ECO:0000256" key="1">
    <source>
        <dbReference type="ARBA" id="ARBA00022801"/>
    </source>
</evidence>
<keyword evidence="1" id="KW-0378">Hydrolase</keyword>
<dbReference type="SUPFAM" id="SSF53187">
    <property type="entry name" value="Zn-dependent exopeptidases"/>
    <property type="match status" value="1"/>
</dbReference>
<reference evidence="4" key="1">
    <citation type="journal article" date="2019" name="Int. J. Syst. Evol. Microbiol.">
        <title>The Global Catalogue of Microorganisms (GCM) 10K type strain sequencing project: providing services to taxonomists for standard genome sequencing and annotation.</title>
        <authorList>
            <consortium name="The Broad Institute Genomics Platform"/>
            <consortium name="The Broad Institute Genome Sequencing Center for Infectious Disease"/>
            <person name="Wu L."/>
            <person name="Ma J."/>
        </authorList>
    </citation>
    <scope>NUCLEOTIDE SEQUENCE [LARGE SCALE GENOMIC DNA]</scope>
    <source>
        <strain evidence="4">JCM 1417</strain>
    </source>
</reference>
<dbReference type="CDD" id="cd02696">
    <property type="entry name" value="MurNAc-LAA"/>
    <property type="match status" value="1"/>
</dbReference>
<evidence type="ECO:0000313" key="3">
    <source>
        <dbReference type="EMBL" id="GAA0767117.1"/>
    </source>
</evidence>
<comment type="caution">
    <text evidence="3">The sequence shown here is derived from an EMBL/GenBank/DDBJ whole genome shotgun (WGS) entry which is preliminary data.</text>
</comment>
<name>A0ABP3VVI5_CLOSU</name>
<keyword evidence="4" id="KW-1185">Reference proteome</keyword>
<proteinExistence type="predicted"/>
<dbReference type="RefSeq" id="WP_343823445.1">
    <property type="nucleotide sequence ID" value="NZ_BAAACI010000001.1"/>
</dbReference>
<dbReference type="Gene3D" id="3.40.630.40">
    <property type="entry name" value="Zn-dependent exopeptidases"/>
    <property type="match status" value="1"/>
</dbReference>
<protein>
    <recommendedName>
        <fullName evidence="2">MurNAc-LAA domain-containing protein</fullName>
    </recommendedName>
</protein>
<dbReference type="SMART" id="SM00646">
    <property type="entry name" value="Ami_3"/>
    <property type="match status" value="1"/>
</dbReference>
<dbReference type="PANTHER" id="PTHR30404:SF0">
    <property type="entry name" value="N-ACETYLMURAMOYL-L-ALANINE AMIDASE AMIC"/>
    <property type="match status" value="1"/>
</dbReference>